<accession>A0ABV4K1Q1</accession>
<feature type="transmembrane region" description="Helical" evidence="7">
    <location>
        <begin position="129"/>
        <end position="154"/>
    </location>
</feature>
<dbReference type="PANTHER" id="PTHR30625:SF11">
    <property type="entry name" value="MOTA_TOLQ_EXBB PROTON CHANNEL DOMAIN-CONTAINING PROTEIN"/>
    <property type="match status" value="1"/>
</dbReference>
<evidence type="ECO:0000256" key="6">
    <source>
        <dbReference type="RuleBase" id="RU004057"/>
    </source>
</evidence>
<keyword evidence="4 7" id="KW-1133">Transmembrane helix</keyword>
<evidence type="ECO:0000259" key="8">
    <source>
        <dbReference type="Pfam" id="PF01618"/>
    </source>
</evidence>
<sequence length="178" mass="18814">MTGLLRTVLDFVDAGGATMPPLLLCCLAMWYCILRAWFDLLPASAGALQAEMDRTFACLCGRSGAEDADLAHVLAEAVRSRTRRRLSLAAVLAGAAPLLGLLGTVTGMIDTFDGVARFGMMSPKVISSGISQAMISTQTGLVVAVPGLIAVYFLRRRVHRQRLVPVRLACPADGGNAP</sequence>
<evidence type="ECO:0000256" key="7">
    <source>
        <dbReference type="SAM" id="Phobius"/>
    </source>
</evidence>
<name>A0ABV4K1Q1_9BACT</name>
<feature type="domain" description="MotA/TolQ/ExbB proton channel" evidence="8">
    <location>
        <begin position="63"/>
        <end position="161"/>
    </location>
</feature>
<keyword evidence="6" id="KW-0813">Transport</keyword>
<evidence type="ECO:0000313" key="9">
    <source>
        <dbReference type="EMBL" id="MEZ7196241.1"/>
    </source>
</evidence>
<protein>
    <submittedName>
        <fullName evidence="9">MotA/TolQ/ExbB proton channel family protein</fullName>
    </submittedName>
</protein>
<dbReference type="InterPro" id="IPR050790">
    <property type="entry name" value="ExbB/TolQ_transport"/>
</dbReference>
<evidence type="ECO:0000256" key="5">
    <source>
        <dbReference type="ARBA" id="ARBA00023136"/>
    </source>
</evidence>
<evidence type="ECO:0000256" key="3">
    <source>
        <dbReference type="ARBA" id="ARBA00022692"/>
    </source>
</evidence>
<evidence type="ECO:0000256" key="2">
    <source>
        <dbReference type="ARBA" id="ARBA00022475"/>
    </source>
</evidence>
<keyword evidence="6" id="KW-0653">Protein transport</keyword>
<gene>
    <name evidence="9" type="ORF">AB6M95_05730</name>
</gene>
<dbReference type="Proteomes" id="UP001568698">
    <property type="component" value="Unassembled WGS sequence"/>
</dbReference>
<proteinExistence type="inferred from homology"/>
<dbReference type="Pfam" id="PF01618">
    <property type="entry name" value="MotA_ExbB"/>
    <property type="match status" value="1"/>
</dbReference>
<dbReference type="PANTHER" id="PTHR30625">
    <property type="entry name" value="PROTEIN TOLQ"/>
    <property type="match status" value="1"/>
</dbReference>
<comment type="caution">
    <text evidence="9">The sequence shown here is derived from an EMBL/GenBank/DDBJ whole genome shotgun (WGS) entry which is preliminary data.</text>
</comment>
<keyword evidence="5 7" id="KW-0472">Membrane</keyword>
<organism evidence="9 10">
    <name type="scientific">Pseudodesulfovibrio karagichevae</name>
    <dbReference type="NCBI Taxonomy" id="3239305"/>
    <lineage>
        <taxon>Bacteria</taxon>
        <taxon>Pseudomonadati</taxon>
        <taxon>Thermodesulfobacteriota</taxon>
        <taxon>Desulfovibrionia</taxon>
        <taxon>Desulfovibrionales</taxon>
        <taxon>Desulfovibrionaceae</taxon>
    </lineage>
</organism>
<feature type="transmembrane region" description="Helical" evidence="7">
    <location>
        <begin position="88"/>
        <end position="109"/>
    </location>
</feature>
<evidence type="ECO:0000256" key="1">
    <source>
        <dbReference type="ARBA" id="ARBA00004651"/>
    </source>
</evidence>
<reference evidence="9 10" key="1">
    <citation type="submission" date="2024-08" db="EMBL/GenBank/DDBJ databases">
        <title>Sulfate-reducing bacteria isolated from formation water of the oil field in Kazakhstan and description of Pseudodesulfovibrio sp.</title>
        <authorList>
            <person name="Bidzhieva S.K."/>
            <person name="Tourova T.P."/>
            <person name="Grouzdev D.S."/>
            <person name="Beletsky A.V."/>
            <person name="Sokolova D.S."/>
            <person name="Samigullina S.R."/>
            <person name="Poltaraus A.B."/>
            <person name="Avtukh A.N."/>
            <person name="Tereshina V.M."/>
            <person name="Zhaparov N.S."/>
            <person name="Mardanov A.V."/>
            <person name="Nazina T.N."/>
        </authorList>
    </citation>
    <scope>NUCLEOTIDE SEQUENCE [LARGE SCALE GENOMIC DNA]</scope>
    <source>
        <strain evidence="9 10">9FUS</strain>
    </source>
</reference>
<dbReference type="InterPro" id="IPR002898">
    <property type="entry name" value="MotA_ExbB_proton_chnl"/>
</dbReference>
<keyword evidence="10" id="KW-1185">Reference proteome</keyword>
<feature type="transmembrane region" description="Helical" evidence="7">
    <location>
        <begin position="20"/>
        <end position="38"/>
    </location>
</feature>
<evidence type="ECO:0000313" key="10">
    <source>
        <dbReference type="Proteomes" id="UP001568698"/>
    </source>
</evidence>
<comment type="similarity">
    <text evidence="6">Belongs to the exbB/tolQ family.</text>
</comment>
<keyword evidence="2" id="KW-1003">Cell membrane</keyword>
<evidence type="ECO:0000256" key="4">
    <source>
        <dbReference type="ARBA" id="ARBA00022989"/>
    </source>
</evidence>
<keyword evidence="3 7" id="KW-0812">Transmembrane</keyword>
<dbReference type="RefSeq" id="WP_371385779.1">
    <property type="nucleotide sequence ID" value="NZ_JBGLYH010000011.1"/>
</dbReference>
<comment type="subcellular location">
    <subcellularLocation>
        <location evidence="1">Cell membrane</location>
        <topology evidence="1">Multi-pass membrane protein</topology>
    </subcellularLocation>
    <subcellularLocation>
        <location evidence="6">Membrane</location>
        <topology evidence="6">Multi-pass membrane protein</topology>
    </subcellularLocation>
</comment>
<dbReference type="EMBL" id="JBGLYH010000011">
    <property type="protein sequence ID" value="MEZ7196241.1"/>
    <property type="molecule type" value="Genomic_DNA"/>
</dbReference>